<dbReference type="InterPro" id="IPR009057">
    <property type="entry name" value="Homeodomain-like_sf"/>
</dbReference>
<dbReference type="GO" id="GO:0006361">
    <property type="term" value="P:transcription initiation at RNA polymerase I promoter"/>
    <property type="evidence" value="ECO:0007669"/>
    <property type="project" value="TreeGrafter"/>
</dbReference>
<evidence type="ECO:0000313" key="3">
    <source>
        <dbReference type="Proteomes" id="UP000750334"/>
    </source>
</evidence>
<feature type="region of interest" description="Disordered" evidence="1">
    <location>
        <begin position="288"/>
        <end position="321"/>
    </location>
</feature>
<dbReference type="OrthoDB" id="2240312at2759"/>
<dbReference type="GO" id="GO:0042790">
    <property type="term" value="P:nucleolar large rRNA transcription by RNA polymerase I"/>
    <property type="evidence" value="ECO:0007669"/>
    <property type="project" value="InterPro"/>
</dbReference>
<dbReference type="SUPFAM" id="SSF46689">
    <property type="entry name" value="Homeodomain-like"/>
    <property type="match status" value="1"/>
</dbReference>
<feature type="compositionally biased region" description="Basic and acidic residues" evidence="1">
    <location>
        <begin position="181"/>
        <end position="190"/>
    </location>
</feature>
<name>A0A9P7BA93_MAUEX</name>
<gene>
    <name evidence="2" type="ORF">C6P45_004647</name>
</gene>
<feature type="region of interest" description="Disordered" evidence="1">
    <location>
        <begin position="167"/>
        <end position="190"/>
    </location>
</feature>
<dbReference type="PANTHER" id="PTHR28079">
    <property type="entry name" value="RNA POLYMERASE I-SPECIFIC TRANSCRIPTION INITIATION FACTOR RRN5"/>
    <property type="match status" value="1"/>
</dbReference>
<organism evidence="2 3">
    <name type="scientific">Maudiozyma exigua</name>
    <name type="common">Yeast</name>
    <name type="synonym">Kazachstania exigua</name>
    <dbReference type="NCBI Taxonomy" id="34358"/>
    <lineage>
        <taxon>Eukaryota</taxon>
        <taxon>Fungi</taxon>
        <taxon>Dikarya</taxon>
        <taxon>Ascomycota</taxon>
        <taxon>Saccharomycotina</taxon>
        <taxon>Saccharomycetes</taxon>
        <taxon>Saccharomycetales</taxon>
        <taxon>Saccharomycetaceae</taxon>
        <taxon>Maudiozyma</taxon>
    </lineage>
</organism>
<dbReference type="AlphaFoldDB" id="A0A9P7BA93"/>
<accession>A0A9P7BA93</accession>
<dbReference type="InterPro" id="IPR039601">
    <property type="entry name" value="Rrn5"/>
</dbReference>
<evidence type="ECO:0000313" key="2">
    <source>
        <dbReference type="EMBL" id="KAG0668487.1"/>
    </source>
</evidence>
<dbReference type="PANTHER" id="PTHR28079:SF1">
    <property type="entry name" value="RNA POLYMERASE I-SPECIFIC TRANSCRIPTION INITIATION FACTOR RRN5"/>
    <property type="match status" value="1"/>
</dbReference>
<dbReference type="GO" id="GO:0001181">
    <property type="term" value="F:RNA polymerase I general transcription initiation factor activity"/>
    <property type="evidence" value="ECO:0007669"/>
    <property type="project" value="TreeGrafter"/>
</dbReference>
<protein>
    <submittedName>
        <fullName evidence="2">Uncharacterized protein</fullName>
    </submittedName>
</protein>
<sequence length="514" mass="60925">MYNKEVKDFFEIGQYEDYSIRPSRIHYKSQVRYVERLGDPGVLYNQSDDDDDDENTDLGENGSVEEIVGTLWTGQEKRTFFRLLSRYSIHRVSEWGQAIPEKSLYEIMEYYNILNENLNQLRKLKFKGLLKVADMDIAYDMDDQFVEMEEYMSKKLLYKQPYKRKTKLKDNDDQDKDDDDKDNKSIVKKEEPKIPELAPADISTNYVSDLIDLNNWERRWNAIYCKTYIEEIRTERKDFIPLGISSIIYVEQLVKQYLRRLLWYTILPEIENKKISKKALQSLLTLPKDRDEGEKTGSNENKRMNRSRKVSEMEEMEEKENKRYNYRDDDVVDVYNSHKKKKKHKKQKRNSIKPEDYFFPTIITGSEVERAITMMKNEQNGRFVQTLGESVIDTINKYKIDYKPRDGNIFRKSSVRESIIPEMIHQTASIYSTDKIQLGTHNSDFSIIDDPIDDSPSQVLIQDPWESKYDLQYKIPTKIREAREDALDLATDANDITRSAQICQTIYSYILEQK</sequence>
<comment type="caution">
    <text evidence="2">The sequence shown here is derived from an EMBL/GenBank/DDBJ whole genome shotgun (WGS) entry which is preliminary data.</text>
</comment>
<proteinExistence type="predicted"/>
<dbReference type="GO" id="GO:0000182">
    <property type="term" value="F:rDNA binding"/>
    <property type="evidence" value="ECO:0007669"/>
    <property type="project" value="TreeGrafter"/>
</dbReference>
<keyword evidence="3" id="KW-1185">Reference proteome</keyword>
<dbReference type="GO" id="GO:0000500">
    <property type="term" value="C:RNA polymerase I upstream activating factor complex"/>
    <property type="evidence" value="ECO:0007669"/>
    <property type="project" value="InterPro"/>
</dbReference>
<feature type="compositionally biased region" description="Basic and acidic residues" evidence="1">
    <location>
        <begin position="288"/>
        <end position="303"/>
    </location>
</feature>
<dbReference type="EMBL" id="PUHR01000066">
    <property type="protein sequence ID" value="KAG0668487.1"/>
    <property type="molecule type" value="Genomic_DNA"/>
</dbReference>
<dbReference type="Proteomes" id="UP000750334">
    <property type="component" value="Unassembled WGS sequence"/>
</dbReference>
<reference evidence="2 3" key="1">
    <citation type="submission" date="2020-11" db="EMBL/GenBank/DDBJ databases">
        <title>Kefir isolates.</title>
        <authorList>
            <person name="Marcisauskas S."/>
            <person name="Kim Y."/>
            <person name="Blasche S."/>
        </authorList>
    </citation>
    <scope>NUCLEOTIDE SEQUENCE [LARGE SCALE GENOMIC DNA]</scope>
    <source>
        <strain evidence="2 3">OG2</strain>
    </source>
</reference>
<evidence type="ECO:0000256" key="1">
    <source>
        <dbReference type="SAM" id="MobiDB-lite"/>
    </source>
</evidence>